<dbReference type="Proteomes" id="UP000001194">
    <property type="component" value="Unassembled WGS sequence"/>
</dbReference>
<dbReference type="Pfam" id="PF08385">
    <property type="entry name" value="DHC_N1"/>
    <property type="match status" value="1"/>
</dbReference>
<evidence type="ECO:0000313" key="3">
    <source>
        <dbReference type="EMBL" id="EDQ98400.1"/>
    </source>
</evidence>
<dbReference type="GeneID" id="6086605"/>
<dbReference type="RefSeq" id="XP_001890948.1">
    <property type="nucleotide sequence ID" value="XM_001890913.1"/>
</dbReference>
<dbReference type="InterPro" id="IPR013594">
    <property type="entry name" value="Dynein_heavy_tail"/>
</dbReference>
<reference evidence="3 4" key="1">
    <citation type="journal article" date="2008" name="Nature">
        <title>The genome of Laccaria bicolor provides insights into mycorrhizal symbiosis.</title>
        <authorList>
            <person name="Martin F."/>
            <person name="Aerts A."/>
            <person name="Ahren D."/>
            <person name="Brun A."/>
            <person name="Danchin E.G.J."/>
            <person name="Duchaussoy F."/>
            <person name="Gibon J."/>
            <person name="Kohler A."/>
            <person name="Lindquist E."/>
            <person name="Pereda V."/>
            <person name="Salamov A."/>
            <person name="Shapiro H.J."/>
            <person name="Wuyts J."/>
            <person name="Blaudez D."/>
            <person name="Buee M."/>
            <person name="Brokstein P."/>
            <person name="Canbaeck B."/>
            <person name="Cohen D."/>
            <person name="Courty P.E."/>
            <person name="Coutinho P.M."/>
            <person name="Delaruelle C."/>
            <person name="Detter J.C."/>
            <person name="Deveau A."/>
            <person name="DiFazio S."/>
            <person name="Duplessis S."/>
            <person name="Fraissinet-Tachet L."/>
            <person name="Lucic E."/>
            <person name="Frey-Klett P."/>
            <person name="Fourrey C."/>
            <person name="Feussner I."/>
            <person name="Gay G."/>
            <person name="Grimwood J."/>
            <person name="Hoegger P.J."/>
            <person name="Jain P."/>
            <person name="Kilaru S."/>
            <person name="Labbe J."/>
            <person name="Lin Y.C."/>
            <person name="Legue V."/>
            <person name="Le Tacon F."/>
            <person name="Marmeisse R."/>
            <person name="Melayah D."/>
            <person name="Montanini B."/>
            <person name="Muratet M."/>
            <person name="Nehls U."/>
            <person name="Niculita-Hirzel H."/>
            <person name="Oudot-Le Secq M.P."/>
            <person name="Peter M."/>
            <person name="Quesneville H."/>
            <person name="Rajashekar B."/>
            <person name="Reich M."/>
            <person name="Rouhier N."/>
            <person name="Schmutz J."/>
            <person name="Yin T."/>
            <person name="Chalot M."/>
            <person name="Henrissat B."/>
            <person name="Kuees U."/>
            <person name="Lucas S."/>
            <person name="Van de Peer Y."/>
            <person name="Podila G.K."/>
            <person name="Polle A."/>
            <person name="Pukkila P.J."/>
            <person name="Richardson P.M."/>
            <person name="Rouze P."/>
            <person name="Sanders I.R."/>
            <person name="Stajich J.E."/>
            <person name="Tunlid A."/>
            <person name="Tuskan G."/>
            <person name="Grigoriev I.V."/>
        </authorList>
    </citation>
    <scope>NUCLEOTIDE SEQUENCE [LARGE SCALE GENOMIC DNA]</scope>
    <source>
        <strain evidence="4">S238N-H82 / ATCC MYA-4686</strain>
    </source>
</reference>
<dbReference type="KEGG" id="lbc:LACBIDRAFT_302688"/>
<feature type="domain" description="Dynein heavy chain tail" evidence="2">
    <location>
        <begin position="19"/>
        <end position="71"/>
    </location>
</feature>
<dbReference type="STRING" id="486041.B0E430"/>
<feature type="compositionally biased region" description="Low complexity" evidence="1">
    <location>
        <begin position="152"/>
        <end position="168"/>
    </location>
</feature>
<dbReference type="AlphaFoldDB" id="B0E430"/>
<sequence length="168" mass="18492">MGVGGRLFKIVRLGRGGFQLAVNFGPQIIPLFKEARNLLWVGFQVPHAITNMAKDAKRVYPHAVSLMETASLTETASLMETVSLSYRQYDPLSLSWLLYMHRIGLLDWEWKPRVFPCLSFGGQEYMVRTTTLLAAGSGGPTSSLGKSSVKETPPSSTLTPKPTRSAMS</sequence>
<evidence type="ECO:0000259" key="2">
    <source>
        <dbReference type="Pfam" id="PF08385"/>
    </source>
</evidence>
<accession>B0E430</accession>
<dbReference type="EMBL" id="DS547300">
    <property type="protein sequence ID" value="EDQ98400.1"/>
    <property type="molecule type" value="Genomic_DNA"/>
</dbReference>
<feature type="region of interest" description="Disordered" evidence="1">
    <location>
        <begin position="137"/>
        <end position="168"/>
    </location>
</feature>
<keyword evidence="4" id="KW-1185">Reference proteome</keyword>
<proteinExistence type="predicted"/>
<dbReference type="OrthoDB" id="447173at2759"/>
<evidence type="ECO:0000313" key="4">
    <source>
        <dbReference type="Proteomes" id="UP000001194"/>
    </source>
</evidence>
<evidence type="ECO:0000256" key="1">
    <source>
        <dbReference type="SAM" id="MobiDB-lite"/>
    </source>
</evidence>
<gene>
    <name evidence="3" type="ORF">LACBIDRAFT_302688</name>
</gene>
<name>B0E430_LACBS</name>
<dbReference type="HOGENOM" id="CLU_1594827_0_0_1"/>
<dbReference type="InParanoid" id="B0E430"/>
<protein>
    <submittedName>
        <fullName evidence="3">Predicted protein</fullName>
    </submittedName>
</protein>
<organism evidence="4">
    <name type="scientific">Laccaria bicolor (strain S238N-H82 / ATCC MYA-4686)</name>
    <name type="common">Bicoloured deceiver</name>
    <name type="synonym">Laccaria laccata var. bicolor</name>
    <dbReference type="NCBI Taxonomy" id="486041"/>
    <lineage>
        <taxon>Eukaryota</taxon>
        <taxon>Fungi</taxon>
        <taxon>Dikarya</taxon>
        <taxon>Basidiomycota</taxon>
        <taxon>Agaricomycotina</taxon>
        <taxon>Agaricomycetes</taxon>
        <taxon>Agaricomycetidae</taxon>
        <taxon>Agaricales</taxon>
        <taxon>Agaricineae</taxon>
        <taxon>Hydnangiaceae</taxon>
        <taxon>Laccaria</taxon>
    </lineage>
</organism>